<organism evidence="2 3">
    <name type="scientific">Campylobacter helveticus</name>
    <dbReference type="NCBI Taxonomy" id="28898"/>
    <lineage>
        <taxon>Bacteria</taxon>
        <taxon>Pseudomonadati</taxon>
        <taxon>Campylobacterota</taxon>
        <taxon>Epsilonproteobacteria</taxon>
        <taxon>Campylobacterales</taxon>
        <taxon>Campylobacteraceae</taxon>
        <taxon>Campylobacter</taxon>
    </lineage>
</organism>
<feature type="coiled-coil region" evidence="1">
    <location>
        <begin position="45"/>
        <end position="81"/>
    </location>
</feature>
<dbReference type="Proteomes" id="UP000321317">
    <property type="component" value="Unassembled WGS sequence"/>
</dbReference>
<comment type="caution">
    <text evidence="2">The sequence shown here is derived from an EMBL/GenBank/DDBJ whole genome shotgun (WGS) entry which is preliminary data.</text>
</comment>
<evidence type="ECO:0000313" key="2">
    <source>
        <dbReference type="EMBL" id="TXK57738.1"/>
    </source>
</evidence>
<dbReference type="RefSeq" id="WP_147734558.1">
    <property type="nucleotide sequence ID" value="NZ_CP037747.1"/>
</dbReference>
<evidence type="ECO:0000256" key="1">
    <source>
        <dbReference type="SAM" id="Coils"/>
    </source>
</evidence>
<gene>
    <name evidence="2" type="ORF">FVD16_04065</name>
</gene>
<sequence>MPMQETFNTTLSLTLPIQAKSLMDNLLQDDNSEKLASIIAKSLELRAKELEIKKCVEDMEKAEEDGEIAKLLREEEKWEDDID</sequence>
<keyword evidence="1" id="KW-0175">Coiled coil</keyword>
<proteinExistence type="predicted"/>
<keyword evidence="3" id="KW-1185">Reference proteome</keyword>
<name>A0ABY3L2M0_9BACT</name>
<evidence type="ECO:0008006" key="4">
    <source>
        <dbReference type="Google" id="ProtNLM"/>
    </source>
</evidence>
<protein>
    <recommendedName>
        <fullName evidence="4">Toxin-antitoxin system, antitoxin component</fullName>
    </recommendedName>
</protein>
<accession>A0ABY3L2M0</accession>
<evidence type="ECO:0000313" key="3">
    <source>
        <dbReference type="Proteomes" id="UP000321317"/>
    </source>
</evidence>
<dbReference type="EMBL" id="VRMA01000038">
    <property type="protein sequence ID" value="TXK57738.1"/>
    <property type="molecule type" value="Genomic_DNA"/>
</dbReference>
<reference evidence="2 3" key="1">
    <citation type="submission" date="2019-08" db="EMBL/GenBank/DDBJ databases">
        <title>Rapid identification of Enteric Bacteria from Whole Genome Sequences (WGS) using Average Nucleotide Identity (ANI).</title>
        <authorList>
            <person name="Lane C."/>
        </authorList>
    </citation>
    <scope>NUCLEOTIDE SEQUENCE [LARGE SCALE GENOMIC DNA]</scope>
    <source>
        <strain evidence="2 3">D4984</strain>
    </source>
</reference>